<evidence type="ECO:0000256" key="5">
    <source>
        <dbReference type="SAM" id="Phobius"/>
    </source>
</evidence>
<feature type="domain" description="NlpC/P60" evidence="6">
    <location>
        <begin position="56"/>
        <end position="181"/>
    </location>
</feature>
<dbReference type="InterPro" id="IPR051202">
    <property type="entry name" value="Peptidase_C40"/>
</dbReference>
<keyword evidence="3" id="KW-0378">Hydrolase</keyword>
<keyword evidence="5" id="KW-0812">Transmembrane</keyword>
<evidence type="ECO:0000256" key="3">
    <source>
        <dbReference type="ARBA" id="ARBA00022801"/>
    </source>
</evidence>
<accession>C6C282</accession>
<reference evidence="7 8" key="1">
    <citation type="submission" date="2009-06" db="EMBL/GenBank/DDBJ databases">
        <title>Complete sequence of Desulfovibrio salexigens DSM 2638.</title>
        <authorList>
            <consortium name="US DOE Joint Genome Institute"/>
            <person name="Lucas S."/>
            <person name="Copeland A."/>
            <person name="Lapidus A."/>
            <person name="Glavina del Rio T."/>
            <person name="Tice H."/>
            <person name="Bruce D."/>
            <person name="Goodwin L."/>
            <person name="Pitluck S."/>
            <person name="Munk A.C."/>
            <person name="Brettin T."/>
            <person name="Detter J.C."/>
            <person name="Han C."/>
            <person name="Tapia R."/>
            <person name="Larimer F."/>
            <person name="Land M."/>
            <person name="Hauser L."/>
            <person name="Kyrpides N."/>
            <person name="Anderson I."/>
            <person name="Wall J.D."/>
            <person name="Arkin A.P."/>
            <person name="Dehal P."/>
            <person name="Chivian D."/>
            <person name="Giles B."/>
            <person name="Hazen T.C."/>
        </authorList>
    </citation>
    <scope>NUCLEOTIDE SEQUENCE [LARGE SCALE GENOMIC DNA]</scope>
    <source>
        <strain evidence="8">ATCC 14822 / DSM 2638 / NCIMB 8403 / VKM B-1763</strain>
    </source>
</reference>
<dbReference type="HOGENOM" id="CLU_016043_8_0_7"/>
<dbReference type="PANTHER" id="PTHR47053">
    <property type="entry name" value="MUREIN DD-ENDOPEPTIDASE MEPH-RELATED"/>
    <property type="match status" value="1"/>
</dbReference>
<gene>
    <name evidence="7" type="ordered locus">Desal_3232</name>
</gene>
<evidence type="ECO:0000256" key="4">
    <source>
        <dbReference type="ARBA" id="ARBA00022807"/>
    </source>
</evidence>
<keyword evidence="2" id="KW-0645">Protease</keyword>
<evidence type="ECO:0000313" key="7">
    <source>
        <dbReference type="EMBL" id="ACS81283.1"/>
    </source>
</evidence>
<dbReference type="InterPro" id="IPR038765">
    <property type="entry name" value="Papain-like_cys_pep_sf"/>
</dbReference>
<sequence length="182" mass="20411">MPIFQDRNYAMNRWEFVNNRILRLIIFCSLLVLISGCGKKVIGLPGADGGGRVSHSSLKSSVVKSARAQVGKPYKWGGSSPREGFDCSGLVWWVYHRHGISVPRVSWQQKGAGRAVSRNEIQAGDIVLFKIPGQSKSLHTGIYSGNGYSFIHSPKSGHKVREESMEKNYWRKYYIGARRVIN</sequence>
<dbReference type="PANTHER" id="PTHR47053:SF1">
    <property type="entry name" value="MUREIN DD-ENDOPEPTIDASE MEPH-RELATED"/>
    <property type="match status" value="1"/>
</dbReference>
<keyword evidence="8" id="KW-1185">Reference proteome</keyword>
<evidence type="ECO:0000256" key="2">
    <source>
        <dbReference type="ARBA" id="ARBA00022670"/>
    </source>
</evidence>
<evidence type="ECO:0000313" key="8">
    <source>
        <dbReference type="Proteomes" id="UP000002601"/>
    </source>
</evidence>
<dbReference type="eggNOG" id="COG0791">
    <property type="taxonomic scope" value="Bacteria"/>
</dbReference>
<organism evidence="7 8">
    <name type="scientific">Maridesulfovibrio salexigens (strain ATCC 14822 / DSM 2638 / NCIMB 8403 / VKM B-1763)</name>
    <name type="common">Desulfovibrio salexigens</name>
    <dbReference type="NCBI Taxonomy" id="526222"/>
    <lineage>
        <taxon>Bacteria</taxon>
        <taxon>Pseudomonadati</taxon>
        <taxon>Thermodesulfobacteriota</taxon>
        <taxon>Desulfovibrionia</taxon>
        <taxon>Desulfovibrionales</taxon>
        <taxon>Desulfovibrionaceae</taxon>
        <taxon>Maridesulfovibrio</taxon>
    </lineage>
</organism>
<dbReference type="STRING" id="526222.Desal_3232"/>
<keyword evidence="5" id="KW-0472">Membrane</keyword>
<dbReference type="InterPro" id="IPR000064">
    <property type="entry name" value="NLP_P60_dom"/>
</dbReference>
<dbReference type="Proteomes" id="UP000002601">
    <property type="component" value="Chromosome"/>
</dbReference>
<dbReference type="SUPFAM" id="SSF54001">
    <property type="entry name" value="Cysteine proteinases"/>
    <property type="match status" value="1"/>
</dbReference>
<keyword evidence="4" id="KW-0788">Thiol protease</keyword>
<dbReference type="EMBL" id="CP001649">
    <property type="protein sequence ID" value="ACS81283.1"/>
    <property type="molecule type" value="Genomic_DNA"/>
</dbReference>
<dbReference type="KEGG" id="dsa:Desal_3232"/>
<dbReference type="GO" id="GO:0008234">
    <property type="term" value="F:cysteine-type peptidase activity"/>
    <property type="evidence" value="ECO:0007669"/>
    <property type="project" value="UniProtKB-KW"/>
</dbReference>
<keyword evidence="5" id="KW-1133">Transmembrane helix</keyword>
<dbReference type="GO" id="GO:0006508">
    <property type="term" value="P:proteolysis"/>
    <property type="evidence" value="ECO:0007669"/>
    <property type="project" value="UniProtKB-KW"/>
</dbReference>
<feature type="transmembrane region" description="Helical" evidence="5">
    <location>
        <begin position="20"/>
        <end position="38"/>
    </location>
</feature>
<evidence type="ECO:0000256" key="1">
    <source>
        <dbReference type="ARBA" id="ARBA00007074"/>
    </source>
</evidence>
<dbReference type="AlphaFoldDB" id="C6C282"/>
<dbReference type="Pfam" id="PF00877">
    <property type="entry name" value="NLPC_P60"/>
    <property type="match status" value="1"/>
</dbReference>
<proteinExistence type="inferred from homology"/>
<dbReference type="Gene3D" id="3.90.1720.10">
    <property type="entry name" value="endopeptidase domain like (from Nostoc punctiforme)"/>
    <property type="match status" value="1"/>
</dbReference>
<name>C6C282_MARSD</name>
<evidence type="ECO:0000259" key="6">
    <source>
        <dbReference type="PROSITE" id="PS51935"/>
    </source>
</evidence>
<protein>
    <submittedName>
        <fullName evidence="7">NLP/P60 protein</fullName>
    </submittedName>
</protein>
<comment type="similarity">
    <text evidence="1">Belongs to the peptidase C40 family.</text>
</comment>
<dbReference type="PROSITE" id="PS51935">
    <property type="entry name" value="NLPC_P60"/>
    <property type="match status" value="1"/>
</dbReference>